<dbReference type="OrthoDB" id="6077919at2759"/>
<evidence type="ECO:0000256" key="14">
    <source>
        <dbReference type="SAM" id="MobiDB-lite"/>
    </source>
</evidence>
<keyword evidence="9" id="KW-0805">Transcription regulation</keyword>
<organism evidence="16 17">
    <name type="scientific">Folsomia candida</name>
    <name type="common">Springtail</name>
    <dbReference type="NCBI Taxonomy" id="158441"/>
    <lineage>
        <taxon>Eukaryota</taxon>
        <taxon>Metazoa</taxon>
        <taxon>Ecdysozoa</taxon>
        <taxon>Arthropoda</taxon>
        <taxon>Hexapoda</taxon>
        <taxon>Collembola</taxon>
        <taxon>Entomobryomorpha</taxon>
        <taxon>Isotomoidea</taxon>
        <taxon>Isotomidae</taxon>
        <taxon>Proisotominae</taxon>
        <taxon>Folsomia</taxon>
    </lineage>
</organism>
<feature type="domain" description="C2H2-type" evidence="15">
    <location>
        <begin position="247"/>
        <end position="274"/>
    </location>
</feature>
<dbReference type="GO" id="GO:0008270">
    <property type="term" value="F:zinc ion binding"/>
    <property type="evidence" value="ECO:0007669"/>
    <property type="project" value="UniProtKB-KW"/>
</dbReference>
<dbReference type="SMART" id="SM00355">
    <property type="entry name" value="ZnF_C2H2"/>
    <property type="match status" value="6"/>
</dbReference>
<feature type="domain" description="C2H2-type" evidence="15">
    <location>
        <begin position="313"/>
        <end position="340"/>
    </location>
</feature>
<comment type="function">
    <text evidence="1">May be involved in transcriptional regulation.</text>
</comment>
<dbReference type="SUPFAM" id="SSF57667">
    <property type="entry name" value="beta-beta-alpha zinc fingers"/>
    <property type="match status" value="3"/>
</dbReference>
<accession>A0A226DMP6</accession>
<dbReference type="InterPro" id="IPR013087">
    <property type="entry name" value="Znf_C2H2_type"/>
</dbReference>
<evidence type="ECO:0000256" key="1">
    <source>
        <dbReference type="ARBA" id="ARBA00003767"/>
    </source>
</evidence>
<feature type="region of interest" description="Disordered" evidence="14">
    <location>
        <begin position="213"/>
        <end position="241"/>
    </location>
</feature>
<feature type="region of interest" description="Disordered" evidence="14">
    <location>
        <begin position="1"/>
        <end position="76"/>
    </location>
</feature>
<reference evidence="16 17" key="1">
    <citation type="submission" date="2015-12" db="EMBL/GenBank/DDBJ databases">
        <title>The genome of Folsomia candida.</title>
        <authorList>
            <person name="Faddeeva A."/>
            <person name="Derks M.F."/>
            <person name="Anvar Y."/>
            <person name="Smit S."/>
            <person name="Van Straalen N."/>
            <person name="Roelofs D."/>
        </authorList>
    </citation>
    <scope>NUCLEOTIDE SEQUENCE [LARGE SCALE GENOMIC DNA]</scope>
    <source>
        <strain evidence="16 17">VU population</strain>
        <tissue evidence="16">Whole body</tissue>
    </source>
</reference>
<evidence type="ECO:0000313" key="17">
    <source>
        <dbReference type="Proteomes" id="UP000198287"/>
    </source>
</evidence>
<name>A0A226DMP6_FOLCA</name>
<evidence type="ECO:0000256" key="12">
    <source>
        <dbReference type="ARBA" id="ARBA00023242"/>
    </source>
</evidence>
<evidence type="ECO:0000256" key="9">
    <source>
        <dbReference type="ARBA" id="ARBA00023015"/>
    </source>
</evidence>
<dbReference type="FunFam" id="3.30.160.60:FF:000100">
    <property type="entry name" value="Zinc finger 45-like"/>
    <property type="match status" value="1"/>
</dbReference>
<keyword evidence="10" id="KW-0238">DNA-binding</keyword>
<dbReference type="AlphaFoldDB" id="A0A226DMP6"/>
<dbReference type="InterPro" id="IPR036236">
    <property type="entry name" value="Znf_C2H2_sf"/>
</dbReference>
<dbReference type="PANTHER" id="PTHR23235">
    <property type="entry name" value="KRUEPPEL-LIKE TRANSCRIPTION FACTOR"/>
    <property type="match status" value="1"/>
</dbReference>
<feature type="compositionally biased region" description="Polar residues" evidence="14">
    <location>
        <begin position="33"/>
        <end position="42"/>
    </location>
</feature>
<evidence type="ECO:0000256" key="5">
    <source>
        <dbReference type="ARBA" id="ARBA00022737"/>
    </source>
</evidence>
<feature type="domain" description="C2H2-type" evidence="15">
    <location>
        <begin position="371"/>
        <end position="399"/>
    </location>
</feature>
<evidence type="ECO:0000256" key="3">
    <source>
        <dbReference type="ARBA" id="ARBA00022499"/>
    </source>
</evidence>
<feature type="domain" description="C2H2-type" evidence="15">
    <location>
        <begin position="342"/>
        <end position="370"/>
    </location>
</feature>
<comment type="caution">
    <text evidence="16">The sequence shown here is derived from an EMBL/GenBank/DDBJ whole genome shotgun (WGS) entry which is preliminary data.</text>
</comment>
<feature type="domain" description="C2H2-type" evidence="15">
    <location>
        <begin position="285"/>
        <end position="312"/>
    </location>
</feature>
<evidence type="ECO:0000256" key="13">
    <source>
        <dbReference type="PROSITE-ProRule" id="PRU00042"/>
    </source>
</evidence>
<dbReference type="FunFam" id="3.30.160.60:FF:000912">
    <property type="entry name" value="Zinc finger protein 660"/>
    <property type="match status" value="1"/>
</dbReference>
<proteinExistence type="inferred from homology"/>
<evidence type="ECO:0000256" key="10">
    <source>
        <dbReference type="ARBA" id="ARBA00023125"/>
    </source>
</evidence>
<evidence type="ECO:0000256" key="7">
    <source>
        <dbReference type="ARBA" id="ARBA00022833"/>
    </source>
</evidence>
<keyword evidence="3" id="KW-1017">Isopeptide bond</keyword>
<dbReference type="Pfam" id="PF00096">
    <property type="entry name" value="zf-C2H2"/>
    <property type="match status" value="3"/>
</dbReference>
<dbReference type="GO" id="GO:0000981">
    <property type="term" value="F:DNA-binding transcription factor activity, RNA polymerase II-specific"/>
    <property type="evidence" value="ECO:0007669"/>
    <property type="project" value="TreeGrafter"/>
</dbReference>
<keyword evidence="4" id="KW-0479">Metal-binding</keyword>
<dbReference type="GO" id="GO:0000978">
    <property type="term" value="F:RNA polymerase II cis-regulatory region sequence-specific DNA binding"/>
    <property type="evidence" value="ECO:0007669"/>
    <property type="project" value="TreeGrafter"/>
</dbReference>
<evidence type="ECO:0000256" key="2">
    <source>
        <dbReference type="ARBA" id="ARBA00006991"/>
    </source>
</evidence>
<gene>
    <name evidence="16" type="ORF">Fcan01_19417</name>
</gene>
<keyword evidence="8" id="KW-0832">Ubl conjugation</keyword>
<keyword evidence="5" id="KW-0677">Repeat</keyword>
<evidence type="ECO:0000256" key="8">
    <source>
        <dbReference type="ARBA" id="ARBA00022843"/>
    </source>
</evidence>
<evidence type="ECO:0000256" key="11">
    <source>
        <dbReference type="ARBA" id="ARBA00023163"/>
    </source>
</evidence>
<sequence length="433" mass="48914">MSQRLNPIRGGSGASFVVAVAGRRRPHRDHSETSNLHNSRIDTYSGFADVGATKKRKRPAKPLKFSDDEDDDAKENDTMADPLARIEKWVNHQHASFDPARDTFAPGRVTFAAGRETFAPGRETFAPGRVTFASFADTTSSSLVTSSVIPNQSSDFSLRNASTLAQSMAELDAAMDATNFPVAFQNYEKKRAERRRGRKTGRAERLWKIVEEPESRREEAPEPTPSRTRTSRQNLKEESLTWKTQRHRCHVCRKSLSSKDSLTRHRFSHLSEKEKAALVAQGSGQACFFCDKIFRDKSHYHRHLATHTTEKPFRCDQCGKQFSLKSNLTRHAPIHSADPRPFKCTECDEAFTRKASLVSHKKIIHQKRKDFACPECGKKFCTKGNMVQPVRGVHAKIRHPCPHCGKTFTEKGSLRTHLRKLHPQELSPCSSAH</sequence>
<feature type="domain" description="C2H2-type" evidence="15">
    <location>
        <begin position="399"/>
        <end position="427"/>
    </location>
</feature>
<dbReference type="Pfam" id="PF13912">
    <property type="entry name" value="zf-C2H2_6"/>
    <property type="match status" value="1"/>
</dbReference>
<evidence type="ECO:0000256" key="4">
    <source>
        <dbReference type="ARBA" id="ARBA00022723"/>
    </source>
</evidence>
<dbReference type="PROSITE" id="PS00028">
    <property type="entry name" value="ZINC_FINGER_C2H2_1"/>
    <property type="match status" value="5"/>
</dbReference>
<dbReference type="PROSITE" id="PS50157">
    <property type="entry name" value="ZINC_FINGER_C2H2_2"/>
    <property type="match status" value="6"/>
</dbReference>
<evidence type="ECO:0000256" key="6">
    <source>
        <dbReference type="ARBA" id="ARBA00022771"/>
    </source>
</evidence>
<dbReference type="EMBL" id="LNIX01000017">
    <property type="protein sequence ID" value="OXA45486.1"/>
    <property type="molecule type" value="Genomic_DNA"/>
</dbReference>
<dbReference type="FunFam" id="3.30.160.60:FF:000247">
    <property type="entry name" value="Zinc finger protein 236"/>
    <property type="match status" value="1"/>
</dbReference>
<dbReference type="PANTHER" id="PTHR23235:SF178">
    <property type="entry name" value="C2H2-TYPE DOMAIN-CONTAINING PROTEIN-RELATED"/>
    <property type="match status" value="1"/>
</dbReference>
<comment type="similarity">
    <text evidence="2">Belongs to the krueppel C2H2-type zinc-finger protein family.</text>
</comment>
<dbReference type="Proteomes" id="UP000198287">
    <property type="component" value="Unassembled WGS sequence"/>
</dbReference>
<evidence type="ECO:0000259" key="15">
    <source>
        <dbReference type="PROSITE" id="PS50157"/>
    </source>
</evidence>
<keyword evidence="11" id="KW-0804">Transcription</keyword>
<evidence type="ECO:0000313" key="16">
    <source>
        <dbReference type="EMBL" id="OXA45486.1"/>
    </source>
</evidence>
<keyword evidence="6 13" id="KW-0863">Zinc-finger</keyword>
<keyword evidence="7" id="KW-0862">Zinc</keyword>
<protein>
    <submittedName>
        <fullName evidence="16">Zinc finger protein 84</fullName>
    </submittedName>
</protein>
<keyword evidence="17" id="KW-1185">Reference proteome</keyword>
<dbReference type="Gene3D" id="3.30.160.60">
    <property type="entry name" value="Classic Zinc Finger"/>
    <property type="match status" value="4"/>
</dbReference>
<dbReference type="STRING" id="158441.A0A226DMP6"/>
<keyword evidence="12" id="KW-0539">Nucleus</keyword>